<protein>
    <submittedName>
        <fullName evidence="1">Unnamed protein product</fullName>
    </submittedName>
</protein>
<proteinExistence type="predicted"/>
<name>A0ACB5U1M0_CANBO</name>
<keyword evidence="2" id="KW-1185">Reference proteome</keyword>
<organism evidence="1 2">
    <name type="scientific">Candida boidinii</name>
    <name type="common">Yeast</name>
    <dbReference type="NCBI Taxonomy" id="5477"/>
    <lineage>
        <taxon>Eukaryota</taxon>
        <taxon>Fungi</taxon>
        <taxon>Dikarya</taxon>
        <taxon>Ascomycota</taxon>
        <taxon>Saccharomycotina</taxon>
        <taxon>Pichiomycetes</taxon>
        <taxon>Pichiales</taxon>
        <taxon>Pichiaceae</taxon>
        <taxon>Ogataea</taxon>
        <taxon>Ogataea/Candida clade</taxon>
    </lineage>
</organism>
<reference evidence="1" key="1">
    <citation type="submission" date="2023-04" db="EMBL/GenBank/DDBJ databases">
        <title>Candida boidinii NBRC 1967.</title>
        <authorList>
            <person name="Ichikawa N."/>
            <person name="Sato H."/>
            <person name="Tonouchi N."/>
        </authorList>
    </citation>
    <scope>NUCLEOTIDE SEQUENCE</scope>
    <source>
        <strain evidence="1">NBRC 1967</strain>
    </source>
</reference>
<comment type="caution">
    <text evidence="1">The sequence shown here is derived from an EMBL/GenBank/DDBJ whole genome shotgun (WGS) entry which is preliminary data.</text>
</comment>
<evidence type="ECO:0000313" key="1">
    <source>
        <dbReference type="EMBL" id="GME98303.1"/>
    </source>
</evidence>
<sequence length="507" mass="55601">MYNNSNHINGNSNINDSNVSGIGSGTGTGNPTGLGLFSPIINKMQRSSSGLSTNANNNSNNNRLSPNQKKDFRNETSPLIPQRSIFRNNNIDKEISDSNSINKSNNEILQSLVQNESISKSNKKLKNYGNVIQNNKLSKMINTDNDSALGLGLLTTKDSDTNEESNEELNEDNEEHEEHEKNEGNETNDNNNLTVVISNDPNPTLEIMPVKSDSNSDKIIPPLIPPPTAITNSLKATTATTTADRTDRTDSANGGNITGNTTFTSGRGLELSLNTTFNNSMNNIQPIPSALNAIVSEEEAVSQMIKDDTNHLSAISSSFSALQNGFMNSGLINNGNGNNKNQSSDNDESDYNPNHSYNYSLNNTIEEIQNQMNVYTVQSELLKKTDSSSTNNNGINSNNNPNTINTPTLQISKKTSRGKLNNENELRYSPLDSQPNNYYPTINSKRLSSITQKKRNKSISKDNNNNNNNNNGSGSTPNSKNSTPQIGVQRVFSYEQYELFNELKGRN</sequence>
<dbReference type="Proteomes" id="UP001165101">
    <property type="component" value="Unassembled WGS sequence"/>
</dbReference>
<dbReference type="EMBL" id="BSXV01003417">
    <property type="protein sequence ID" value="GME98303.1"/>
    <property type="molecule type" value="Genomic_DNA"/>
</dbReference>
<accession>A0ACB5U1M0</accession>
<gene>
    <name evidence="1" type="ORF">Cboi01_000490300</name>
</gene>
<evidence type="ECO:0000313" key="2">
    <source>
        <dbReference type="Proteomes" id="UP001165101"/>
    </source>
</evidence>